<evidence type="ECO:0000256" key="1">
    <source>
        <dbReference type="ARBA" id="ARBA00003257"/>
    </source>
</evidence>
<dbReference type="PRINTS" id="PR01434">
    <property type="entry name" value="NADHDHGNASE5"/>
</dbReference>
<comment type="subcellular location">
    <subcellularLocation>
        <location evidence="2">Membrane</location>
        <topology evidence="2">Multi-pass membrane protein</topology>
    </subcellularLocation>
</comment>
<dbReference type="AlphaFoldDB" id="A0A3Q8UAC4"/>
<feature type="transmembrane region" description="Helical" evidence="9">
    <location>
        <begin position="467"/>
        <end position="493"/>
    </location>
</feature>
<dbReference type="PANTHER" id="PTHR42829:SF2">
    <property type="entry name" value="NADH-UBIQUINONE OXIDOREDUCTASE CHAIN 5"/>
    <property type="match status" value="1"/>
</dbReference>
<dbReference type="EC" id="7.1.1.2" evidence="3"/>
<dbReference type="GO" id="GO:0008137">
    <property type="term" value="F:NADH dehydrogenase (ubiquinone) activity"/>
    <property type="evidence" value="ECO:0007669"/>
    <property type="project" value="UniProtKB-EC"/>
</dbReference>
<feature type="transmembrane region" description="Helical" evidence="9">
    <location>
        <begin position="47"/>
        <end position="74"/>
    </location>
</feature>
<evidence type="ECO:0000313" key="11">
    <source>
        <dbReference type="EMBL" id="AZL93458.1"/>
    </source>
</evidence>
<geneLocation type="mitochondrion" evidence="11"/>
<evidence type="ECO:0000256" key="9">
    <source>
        <dbReference type="SAM" id="Phobius"/>
    </source>
</evidence>
<comment type="function">
    <text evidence="1">Core subunit of the mitochondrial membrane respiratory chain NADH dehydrogenase (Complex I) that is believed to belong to the minimal assembly required for catalysis. Complex I functions in the transfer of electrons from NADH to the respiratory chain. The immediate electron acceptor for the enzyme is believed to be ubiquinone.</text>
</comment>
<dbReference type="Pfam" id="PF00361">
    <property type="entry name" value="Proton_antipo_M"/>
    <property type="match status" value="1"/>
</dbReference>
<feature type="transmembrane region" description="Helical" evidence="9">
    <location>
        <begin position="227"/>
        <end position="251"/>
    </location>
</feature>
<gene>
    <name evidence="11" type="primary">nad5</name>
</gene>
<organism evidence="11">
    <name type="scientific">Prosevania sp. ZJUH_2016031</name>
    <dbReference type="NCBI Taxonomy" id="2491170"/>
    <lineage>
        <taxon>Eukaryota</taxon>
        <taxon>Metazoa</taxon>
        <taxon>Ecdysozoa</taxon>
        <taxon>Arthropoda</taxon>
        <taxon>Hexapoda</taxon>
        <taxon>Insecta</taxon>
        <taxon>Pterygota</taxon>
        <taxon>Neoptera</taxon>
        <taxon>Endopterygota</taxon>
        <taxon>Hymenoptera</taxon>
        <taxon>Apocrita</taxon>
        <taxon>Evanioidea</taxon>
        <taxon>Evaniidae</taxon>
        <taxon>Prosevania</taxon>
    </lineage>
</organism>
<proteinExistence type="predicted"/>
<feature type="transmembrane region" description="Helical" evidence="9">
    <location>
        <begin position="86"/>
        <end position="102"/>
    </location>
</feature>
<feature type="transmembrane region" description="Helical" evidence="9">
    <location>
        <begin position="192"/>
        <end position="220"/>
    </location>
</feature>
<dbReference type="InterPro" id="IPR003945">
    <property type="entry name" value="NU5C-like"/>
</dbReference>
<dbReference type="GO" id="GO:0003954">
    <property type="term" value="F:NADH dehydrogenase activity"/>
    <property type="evidence" value="ECO:0007669"/>
    <property type="project" value="TreeGrafter"/>
</dbReference>
<feature type="transmembrane region" description="Helical" evidence="9">
    <location>
        <begin position="109"/>
        <end position="127"/>
    </location>
</feature>
<dbReference type="GO" id="GO:0015990">
    <property type="term" value="P:electron transport coupled proton transport"/>
    <property type="evidence" value="ECO:0007669"/>
    <property type="project" value="TreeGrafter"/>
</dbReference>
<dbReference type="InterPro" id="IPR001750">
    <property type="entry name" value="ND/Mrp_TM"/>
</dbReference>
<feature type="transmembrane region" description="Helical" evidence="9">
    <location>
        <begin position="6"/>
        <end position="27"/>
    </location>
</feature>
<keyword evidence="6 9" id="KW-0472">Membrane</keyword>
<evidence type="ECO:0000259" key="10">
    <source>
        <dbReference type="Pfam" id="PF00361"/>
    </source>
</evidence>
<name>A0A3Q8UAC4_9HYME</name>
<feature type="transmembrane region" description="Helical" evidence="9">
    <location>
        <begin position="365"/>
        <end position="390"/>
    </location>
</feature>
<feature type="transmembrane region" description="Helical" evidence="9">
    <location>
        <begin position="288"/>
        <end position="307"/>
    </location>
</feature>
<dbReference type="GO" id="GO:0042773">
    <property type="term" value="P:ATP synthesis coupled electron transport"/>
    <property type="evidence" value="ECO:0007669"/>
    <property type="project" value="InterPro"/>
</dbReference>
<keyword evidence="5 9" id="KW-1133">Transmembrane helix</keyword>
<feature type="transmembrane region" description="Helical" evidence="9">
    <location>
        <begin position="442"/>
        <end position="461"/>
    </location>
</feature>
<evidence type="ECO:0000256" key="8">
    <source>
        <dbReference type="ARBA" id="ARBA00049551"/>
    </source>
</evidence>
<evidence type="ECO:0000256" key="5">
    <source>
        <dbReference type="ARBA" id="ARBA00022989"/>
    </source>
</evidence>
<dbReference type="GO" id="GO:0016020">
    <property type="term" value="C:membrane"/>
    <property type="evidence" value="ECO:0007669"/>
    <property type="project" value="UniProtKB-SubCell"/>
</dbReference>
<feature type="transmembrane region" description="Helical" evidence="9">
    <location>
        <begin position="133"/>
        <end position="159"/>
    </location>
</feature>
<feature type="transmembrane region" description="Helical" evidence="9">
    <location>
        <begin position="327"/>
        <end position="345"/>
    </location>
</feature>
<feature type="domain" description="NADH:quinone oxidoreductase/Mrp antiporter transmembrane" evidence="10">
    <location>
        <begin position="103"/>
        <end position="375"/>
    </location>
</feature>
<accession>A0A3Q8UAC4</accession>
<evidence type="ECO:0000256" key="3">
    <source>
        <dbReference type="ARBA" id="ARBA00012944"/>
    </source>
</evidence>
<keyword evidence="4 9" id="KW-0812">Transmembrane</keyword>
<feature type="transmembrane region" description="Helical" evidence="9">
    <location>
        <begin position="405"/>
        <end position="430"/>
    </location>
</feature>
<evidence type="ECO:0000256" key="2">
    <source>
        <dbReference type="ARBA" id="ARBA00004141"/>
    </source>
</evidence>
<evidence type="ECO:0000256" key="6">
    <source>
        <dbReference type="ARBA" id="ARBA00023136"/>
    </source>
</evidence>
<evidence type="ECO:0000256" key="4">
    <source>
        <dbReference type="ARBA" id="ARBA00022692"/>
    </source>
</evidence>
<dbReference type="EMBL" id="MG923512">
    <property type="protein sequence ID" value="AZL93458.1"/>
    <property type="molecule type" value="Genomic_DNA"/>
</dbReference>
<feature type="transmembrane region" description="Helical" evidence="9">
    <location>
        <begin position="521"/>
        <end position="542"/>
    </location>
</feature>
<comment type="catalytic activity">
    <reaction evidence="8">
        <text>a ubiquinone + NADH + 5 H(+)(in) = a ubiquinol + NAD(+) + 4 H(+)(out)</text>
        <dbReference type="Rhea" id="RHEA:29091"/>
        <dbReference type="Rhea" id="RHEA-COMP:9565"/>
        <dbReference type="Rhea" id="RHEA-COMP:9566"/>
        <dbReference type="ChEBI" id="CHEBI:15378"/>
        <dbReference type="ChEBI" id="CHEBI:16389"/>
        <dbReference type="ChEBI" id="CHEBI:17976"/>
        <dbReference type="ChEBI" id="CHEBI:57540"/>
        <dbReference type="ChEBI" id="CHEBI:57945"/>
        <dbReference type="EC" id="7.1.1.2"/>
    </reaction>
</comment>
<evidence type="ECO:0000256" key="7">
    <source>
        <dbReference type="ARBA" id="ARBA00031027"/>
    </source>
</evidence>
<dbReference type="PANTHER" id="PTHR42829">
    <property type="entry name" value="NADH-UBIQUINONE OXIDOREDUCTASE CHAIN 5"/>
    <property type="match status" value="1"/>
</dbReference>
<protein>
    <recommendedName>
        <fullName evidence="3">NADH:ubiquinone reductase (H(+)-translocating)</fullName>
        <ecNumber evidence="3">7.1.1.2</ecNumber>
    </recommendedName>
    <alternativeName>
        <fullName evidence="7">NADH dehydrogenase subunit 5</fullName>
    </alternativeName>
</protein>
<reference evidence="11" key="1">
    <citation type="journal article" date="2018" name="Mol. Phylogenet. Evol.">
        <title>Mitochondrial phylogenomics of the Hymenoptera.</title>
        <authorList>
            <person name="Tang P."/>
            <person name="Zhu J.C."/>
            <person name="Zheng B.Y."/>
            <person name="Wei S.J."/>
            <person name="Sharkey M."/>
            <person name="Chen X.X."/>
            <person name="Vogler A.P."/>
        </authorList>
    </citation>
    <scope>NUCLEOTIDE SEQUENCE</scope>
</reference>
<feature type="transmembrane region" description="Helical" evidence="9">
    <location>
        <begin position="257"/>
        <end position="276"/>
    </location>
</feature>
<sequence>MMFLVLSFFFFFFGLVSLMIFFFLIFVKESIVFFFEFLFLNSIKFEFMFFLDWISLCFISVVFIIFSMILIFSYEYMGFDFFKLRFIYLLTFFVVSMVFMILSPNLISVMLGWDGLGIISYCLIIYYQNNVSYISGMITVMMNRVGDVFMLILIGIYMLNGSWNILLTYFCQFLMFFTIVCLTKSAQYPFSIWLPLAMAAPTPVSALVHSSTLVTAGIYLMLRGYVLLSNFVLSVILLISLFTMFFSGLMANFENDLKKVVALSTLSQLGLMMFVLSSGEKILCFFHLVNHAFFKSLLFMCVGYLMFMGLGYQDLRVLGLLSSVNKYLSIFMVYSVLSMSGLFFLSGFYSKDLILEKFFYVNMSYFTLVGFYVSCLLTVSYSFRLIFILLKNNLILSLMNLGESYFMIFSMVILWILSLLSGFYMNWFFFIEIFVLNYFNKFIIFLVFILGILFSLVLNFFSLNNLFFYFLGSMFYLDYFYIFLINFPLIYLYEYNNYLNLGVDNYFSGILFKMIFKDVLIFLKSLDLGKVYLILFFLLIFLL</sequence>
<keyword evidence="11" id="KW-0496">Mitochondrion</keyword>